<reference evidence="3" key="1">
    <citation type="submission" date="2020-12" db="EMBL/GenBank/DDBJ databases">
        <title>Devosia sp. MSA67 isolated from Mo River.</title>
        <authorList>
            <person name="Ma F."/>
            <person name="Zi Z."/>
        </authorList>
    </citation>
    <scope>NUCLEOTIDE SEQUENCE</scope>
    <source>
        <strain evidence="3">MSA67</strain>
    </source>
</reference>
<sequence length="337" mass="35960">MIARPALAAALLLLAGPAAAVDATVSAAPVTSFRGAGLDMPVDRLIFRGGLTLQSQDDTFGGLSSVSQTGPEQRITFVTDRGNFVAGQLAYDQADRLIGLIGVTIEPMQNSGGEVLPRQYARDAEGMDTIWRNGEAVAVRVGFEHLTRVADFAITDGKPGGPAREISIPQWLTDLRTNETLESVCIAPPASPIAGSTLLIAEEALDENGNHRAELLGQNDKGPLTYVNSPIVNPTDCKFLPNGDLLVLERGVSLFAFVMNLRRVPASEVRPGNLMEGELLLSAQGGEIDNMESLMVHQTPGGETRILIGSDNNFNDWQRTLLLEFALPDQGSSSISQ</sequence>
<dbReference type="InterPro" id="IPR014567">
    <property type="entry name" value="UCP031900"/>
</dbReference>
<keyword evidence="4" id="KW-1185">Reference proteome</keyword>
<keyword evidence="1" id="KW-0732">Signal</keyword>
<dbReference type="AlphaFoldDB" id="A0A934IT05"/>
<evidence type="ECO:0000313" key="3">
    <source>
        <dbReference type="EMBL" id="MBJ3786233.1"/>
    </source>
</evidence>
<dbReference type="RefSeq" id="WP_198877439.1">
    <property type="nucleotide sequence ID" value="NZ_JAEKMH010000004.1"/>
</dbReference>
<feature type="chain" id="PRO_5038126696" evidence="1">
    <location>
        <begin position="21"/>
        <end position="337"/>
    </location>
</feature>
<feature type="signal peptide" evidence="1">
    <location>
        <begin position="1"/>
        <end position="20"/>
    </location>
</feature>
<dbReference type="PIRSF" id="PIRSF031900">
    <property type="entry name" value="UCP031900"/>
    <property type="match status" value="1"/>
</dbReference>
<dbReference type="Pfam" id="PF13449">
    <property type="entry name" value="Phytase-like"/>
    <property type="match status" value="1"/>
</dbReference>
<evidence type="ECO:0000256" key="1">
    <source>
        <dbReference type="SAM" id="SignalP"/>
    </source>
</evidence>
<organism evidence="3 4">
    <name type="scientific">Devosia sediminis</name>
    <dbReference type="NCBI Taxonomy" id="2798801"/>
    <lineage>
        <taxon>Bacteria</taxon>
        <taxon>Pseudomonadati</taxon>
        <taxon>Pseudomonadota</taxon>
        <taxon>Alphaproteobacteria</taxon>
        <taxon>Hyphomicrobiales</taxon>
        <taxon>Devosiaceae</taxon>
        <taxon>Devosia</taxon>
    </lineage>
</organism>
<dbReference type="Proteomes" id="UP000602124">
    <property type="component" value="Unassembled WGS sequence"/>
</dbReference>
<comment type="caution">
    <text evidence="3">The sequence shown here is derived from an EMBL/GenBank/DDBJ whole genome shotgun (WGS) entry which is preliminary data.</text>
</comment>
<dbReference type="InterPro" id="IPR027372">
    <property type="entry name" value="Phytase-like_dom"/>
</dbReference>
<gene>
    <name evidence="3" type="ORF">JEQ47_16030</name>
</gene>
<dbReference type="EMBL" id="JAEKMH010000004">
    <property type="protein sequence ID" value="MBJ3786233.1"/>
    <property type="molecule type" value="Genomic_DNA"/>
</dbReference>
<protein>
    <submittedName>
        <fullName evidence="3">Esterase-like activity of phytase family protein</fullName>
    </submittedName>
</protein>
<proteinExistence type="predicted"/>
<feature type="domain" description="Phytase-like" evidence="2">
    <location>
        <begin position="59"/>
        <end position="314"/>
    </location>
</feature>
<name>A0A934IT05_9HYPH</name>
<evidence type="ECO:0000313" key="4">
    <source>
        <dbReference type="Proteomes" id="UP000602124"/>
    </source>
</evidence>
<evidence type="ECO:0000259" key="2">
    <source>
        <dbReference type="Pfam" id="PF13449"/>
    </source>
</evidence>
<accession>A0A934IT05</accession>